<evidence type="ECO:0000256" key="2">
    <source>
        <dbReference type="ARBA" id="ARBA00022723"/>
    </source>
</evidence>
<comment type="cofactor">
    <cofactor evidence="1">
        <name>Fe cation</name>
        <dbReference type="ChEBI" id="CHEBI:24875"/>
    </cofactor>
</comment>
<organism evidence="4 5">
    <name type="scientific">Porphyridium purpureum</name>
    <name type="common">Red alga</name>
    <name type="synonym">Porphyridium cruentum</name>
    <dbReference type="NCBI Taxonomy" id="35688"/>
    <lineage>
        <taxon>Eukaryota</taxon>
        <taxon>Rhodophyta</taxon>
        <taxon>Bangiophyceae</taxon>
        <taxon>Porphyridiales</taxon>
        <taxon>Porphyridiaceae</taxon>
        <taxon>Porphyridium</taxon>
    </lineage>
</organism>
<keyword evidence="3" id="KW-0408">Iron</keyword>
<dbReference type="InterPro" id="IPR008775">
    <property type="entry name" value="Phytyl_CoA_dOase-like"/>
</dbReference>
<dbReference type="GO" id="GO:0051213">
    <property type="term" value="F:dioxygenase activity"/>
    <property type="evidence" value="ECO:0007669"/>
    <property type="project" value="UniProtKB-KW"/>
</dbReference>
<accession>A0A5J4Z8R9</accession>
<evidence type="ECO:0000313" key="4">
    <source>
        <dbReference type="EMBL" id="KAA8499500.1"/>
    </source>
</evidence>
<dbReference type="Proteomes" id="UP000324585">
    <property type="component" value="Unassembled WGS sequence"/>
</dbReference>
<dbReference type="AlphaFoldDB" id="A0A5J4Z8R9"/>
<sequence>MAGSEAWRLSPAEVAQFERDGFLVIRKHASAEECDVLVARAKEIAALHNVARDGAGTFETASRTDRSRDAYFLGSAYTMRVFFEPGVSPLAAEQSDESGSLSRVNKIGHALHELDPQFEAFSCSNKVQQVVHSLGLTSAVIPQSMFIVKAPRIGGAVNVHRDCTFLRTEPRNTCLGLWWALEPATRDNGCLWVLPGSHVDPNSGERIADLQFVRVCASGKKGEYNAELDRTEMRGSAKHADSDVADAGWVALECEKGDLVLIDGSVLHKSAPNTSERSRCAYSIHVFNDTESSRWSDSNWLQRDPRAPRFRAL</sequence>
<keyword evidence="4" id="KW-0560">Oxidoreductase</keyword>
<dbReference type="EMBL" id="VRMN01000001">
    <property type="protein sequence ID" value="KAA8499500.1"/>
    <property type="molecule type" value="Genomic_DNA"/>
</dbReference>
<protein>
    <submittedName>
        <fullName evidence="4">Phytanoyl-CoA dioxygenase domain-containing protein 1-like</fullName>
    </submittedName>
</protein>
<dbReference type="GO" id="GO:0046872">
    <property type="term" value="F:metal ion binding"/>
    <property type="evidence" value="ECO:0007669"/>
    <property type="project" value="UniProtKB-KW"/>
</dbReference>
<keyword evidence="5" id="KW-1185">Reference proteome</keyword>
<dbReference type="OMA" id="KYSEDNW"/>
<dbReference type="Gene3D" id="2.60.120.620">
    <property type="entry name" value="q2cbj1_9rhob like domain"/>
    <property type="match status" value="1"/>
</dbReference>
<comment type="caution">
    <text evidence="4">The sequence shown here is derived from an EMBL/GenBank/DDBJ whole genome shotgun (WGS) entry which is preliminary data.</text>
</comment>
<dbReference type="SUPFAM" id="SSF51197">
    <property type="entry name" value="Clavaminate synthase-like"/>
    <property type="match status" value="1"/>
</dbReference>
<keyword evidence="2" id="KW-0479">Metal-binding</keyword>
<dbReference type="PANTHER" id="PTHR20883:SF15">
    <property type="entry name" value="PHYTANOYL-COA DIOXYGENASE DOMAIN-CONTAINING PROTEIN 1"/>
    <property type="match status" value="1"/>
</dbReference>
<reference evidence="5" key="1">
    <citation type="journal article" date="2019" name="Nat. Commun.">
        <title>Expansion of phycobilisome linker gene families in mesophilic red algae.</title>
        <authorList>
            <person name="Lee J."/>
            <person name="Kim D."/>
            <person name="Bhattacharya D."/>
            <person name="Yoon H.S."/>
        </authorList>
    </citation>
    <scope>NUCLEOTIDE SEQUENCE [LARGE SCALE GENOMIC DNA]</scope>
    <source>
        <strain evidence="5">CCMP 1328</strain>
    </source>
</reference>
<dbReference type="OrthoDB" id="445007at2759"/>
<evidence type="ECO:0000256" key="1">
    <source>
        <dbReference type="ARBA" id="ARBA00001962"/>
    </source>
</evidence>
<dbReference type="PANTHER" id="PTHR20883">
    <property type="entry name" value="PHYTANOYL-COA DIOXYGENASE DOMAIN CONTAINING 1"/>
    <property type="match status" value="1"/>
</dbReference>
<proteinExistence type="predicted"/>
<evidence type="ECO:0000256" key="3">
    <source>
        <dbReference type="ARBA" id="ARBA00023004"/>
    </source>
</evidence>
<keyword evidence="4" id="KW-0223">Dioxygenase</keyword>
<dbReference type="Pfam" id="PF05721">
    <property type="entry name" value="PhyH"/>
    <property type="match status" value="1"/>
</dbReference>
<name>A0A5J4Z8R9_PORPP</name>
<evidence type="ECO:0000313" key="5">
    <source>
        <dbReference type="Proteomes" id="UP000324585"/>
    </source>
</evidence>
<gene>
    <name evidence="4" type="ORF">FVE85_7085</name>
</gene>